<dbReference type="Bgee" id="FBgn0250530">
    <property type="expression patterns" value="Expressed in male reproductive system and 1 other cell type or tissue"/>
</dbReference>
<organism evidence="2">
    <name type="scientific">Drosophila pseudoobscura pseudoobscura</name>
    <name type="common">Fruit fly</name>
    <dbReference type="NCBI Taxonomy" id="46245"/>
    <lineage>
        <taxon>Eukaryota</taxon>
        <taxon>Metazoa</taxon>
        <taxon>Ecdysozoa</taxon>
        <taxon>Arthropoda</taxon>
        <taxon>Hexapoda</taxon>
        <taxon>Insecta</taxon>
        <taxon>Pterygota</taxon>
        <taxon>Neoptera</taxon>
        <taxon>Endopterygota</taxon>
        <taxon>Diptera</taxon>
        <taxon>Brachycera</taxon>
        <taxon>Muscomorpha</taxon>
        <taxon>Ephydroidea</taxon>
        <taxon>Drosophilidae</taxon>
        <taxon>Drosophila</taxon>
        <taxon>Sophophora</taxon>
    </lineage>
</organism>
<proteinExistence type="predicted"/>
<evidence type="ECO:0000256" key="1">
    <source>
        <dbReference type="SAM" id="MobiDB-lite"/>
    </source>
</evidence>
<reference evidence="2" key="4">
    <citation type="submission" date="2015-11" db="EMBL/GenBank/DDBJ databases">
        <authorList>
            <consortium name="FlyBase"/>
        </authorList>
    </citation>
    <scope>NUCLEOTIDE SEQUENCE</scope>
    <source>
        <strain evidence="2">MV2-25</strain>
    </source>
</reference>
<gene>
    <name evidence="2" type="primary">Dpse\GA29172</name>
    <name evidence="4" type="synonym">LOC6903893</name>
    <name evidence="2" type="ORF">Dpse_GA29172</name>
</gene>
<dbReference type="EMBL" id="CH674332">
    <property type="protein sequence ID" value="KRT05646.1"/>
    <property type="molecule type" value="Genomic_DNA"/>
</dbReference>
<name>A0A0R3NX16_DROPS</name>
<reference evidence="2" key="3">
    <citation type="journal article" date="2012" name="PLoS ONE">
        <title>Mind the gap: upgrading genomes with Pacific Biosciences RS long-read sequencing technology.</title>
        <authorList>
            <person name="English A.C."/>
            <person name="Richards S."/>
            <person name="Han Y."/>
            <person name="Wang M."/>
            <person name="Vee V."/>
            <person name="Qu J."/>
            <person name="Qin X."/>
            <person name="Muzny D.M."/>
            <person name="Reid J.G."/>
            <person name="Worley K.C."/>
            <person name="Gibbs R.A."/>
        </authorList>
    </citation>
    <scope>NUCLEOTIDE SEQUENCE</scope>
    <source>
        <strain evidence="2">MV2-25</strain>
    </source>
</reference>
<reference evidence="2" key="1">
    <citation type="journal article" date="2005" name="Genome Res.">
        <title>Comparative genome sequencing of Drosophila pseudoobscura: chromosomal, gene, and cis-element evolution.</title>
        <authorList>
            <person name="Richards S."/>
            <person name="Liu Y."/>
            <person name="Bettencourt B.R."/>
            <person name="Hradecky P."/>
            <person name="Letovsky S."/>
            <person name="Nielsen R."/>
            <person name="Thornton K."/>
            <person name="Hubisz M.J."/>
            <person name="Chen R."/>
            <person name="Meisel R.P."/>
            <person name="Couronne O."/>
            <person name="Hua S."/>
            <person name="Smith M.A."/>
            <person name="Zhang P."/>
            <person name="Liu J."/>
            <person name="Bussemaker H.J."/>
            <person name="van Batenburg M.F."/>
            <person name="Howells S.L."/>
            <person name="Scherer S.E."/>
            <person name="Sodergren E."/>
            <person name="Matthews B.B."/>
            <person name="Crosby M.A."/>
            <person name="Schroeder A.J."/>
            <person name="Ortiz-Barrientos D."/>
            <person name="Rives C.M."/>
            <person name="Metzker M.L."/>
            <person name="Muzny D.M."/>
            <person name="Scott G."/>
            <person name="Steffen D."/>
            <person name="Wheeler D.A."/>
            <person name="Worley K.C."/>
            <person name="Havlak P."/>
            <person name="Durbin K.J."/>
            <person name="Egan A."/>
            <person name="Gill R."/>
            <person name="Hume J."/>
            <person name="Morgan M.B."/>
            <person name="Miner G."/>
            <person name="Hamilton C."/>
            <person name="Huang Y."/>
            <person name="Waldron L."/>
            <person name="Verduzco D."/>
            <person name="Clerc-Blankenburg K.P."/>
            <person name="Dubchak I."/>
            <person name="Noor M.A."/>
            <person name="Anderson W."/>
            <person name="White K.P."/>
            <person name="Clark A.G."/>
            <person name="Schaeffer S.W."/>
            <person name="Gelbart W."/>
            <person name="Weinstock G.M."/>
            <person name="Gibbs R.A."/>
        </authorList>
    </citation>
    <scope>NUCLEOTIDE SEQUENCE [LARGE SCALE GENOMIC DNA]</scope>
    <source>
        <strain evidence="2">MV2-25</strain>
    </source>
</reference>
<reference evidence="4" key="5">
    <citation type="submission" date="2025-04" db="UniProtKB">
        <authorList>
            <consortium name="RefSeq"/>
        </authorList>
    </citation>
    <scope>IDENTIFICATION</scope>
    <source>
        <strain evidence="4">MV-25-SWS-2005</strain>
        <tissue evidence="4">Whole body</tissue>
    </source>
</reference>
<dbReference type="RefSeq" id="XP_015044581.1">
    <property type="nucleotide sequence ID" value="XM_015189095.2"/>
</dbReference>
<feature type="compositionally biased region" description="Polar residues" evidence="1">
    <location>
        <begin position="92"/>
        <end position="112"/>
    </location>
</feature>
<feature type="region of interest" description="Disordered" evidence="1">
    <location>
        <begin position="1"/>
        <end position="25"/>
    </location>
</feature>
<keyword evidence="3" id="KW-1185">Reference proteome</keyword>
<feature type="compositionally biased region" description="Basic residues" evidence="1">
    <location>
        <begin position="178"/>
        <end position="189"/>
    </location>
</feature>
<dbReference type="Proteomes" id="UP000001819">
    <property type="component" value="Chromosome X"/>
</dbReference>
<accession>A0A0R3NX16</accession>
<feature type="compositionally biased region" description="Basic and acidic residues" evidence="1">
    <location>
        <begin position="1"/>
        <end position="22"/>
    </location>
</feature>
<evidence type="ECO:0000313" key="2">
    <source>
        <dbReference type="EMBL" id="KRT05646.1"/>
    </source>
</evidence>
<protein>
    <submittedName>
        <fullName evidence="4">Uncharacterized protein isoform X1</fullName>
    </submittedName>
    <submittedName>
        <fullName evidence="2">Uncharacterized protein, isoform B</fullName>
    </submittedName>
</protein>
<reference evidence="2" key="2">
    <citation type="journal article" date="2007" name="Nature">
        <title>Evolution of genes and genomes on the Drosophila phylogeny.</title>
        <authorList>
            <consortium name="Drosophila 12 Genomes Consortium"/>
            <person name="Clark A.G."/>
            <person name="Eisen M.B."/>
            <person name="Smith D.R."/>
            <person name="Bergman C.M."/>
            <person name="Oliver B."/>
            <person name="Markow T.A."/>
            <person name="Kaufman T.C."/>
            <person name="Kellis M."/>
            <person name="Gelbart W."/>
            <person name="Iyer V.N."/>
            <person name="Pollard D.A."/>
            <person name="Sackton T.B."/>
            <person name="Larracuente A.M."/>
            <person name="Singh N.D."/>
            <person name="Abad J.P."/>
            <person name="Abt D.N."/>
            <person name="Adryan B."/>
            <person name="Aguade M."/>
            <person name="Akashi H."/>
            <person name="Anderson W.W."/>
            <person name="Aquadro C.F."/>
            <person name="Ardell D.H."/>
            <person name="Arguello R."/>
            <person name="Artieri C.G."/>
            <person name="Barbash D.A."/>
            <person name="Barker D."/>
            <person name="Barsanti P."/>
            <person name="Batterham P."/>
            <person name="Batzoglou S."/>
            <person name="Begun D."/>
            <person name="Bhutkar A."/>
            <person name="Blanco E."/>
            <person name="Bosak S.A."/>
            <person name="Bradley R.K."/>
            <person name="Brand A.D."/>
            <person name="Brent M.R."/>
            <person name="Brooks A.N."/>
            <person name="Brown R.H."/>
            <person name="Butlin R.K."/>
            <person name="Caggese C."/>
            <person name="Calvi B.R."/>
            <person name="Bernardo de Carvalho A."/>
            <person name="Caspi A."/>
            <person name="Castrezana S."/>
            <person name="Celniker S.E."/>
            <person name="Chang J.L."/>
            <person name="Chapple C."/>
            <person name="Chatterji S."/>
            <person name="Chinwalla A."/>
            <person name="Civetta A."/>
            <person name="Clifton S.W."/>
            <person name="Comeron J.M."/>
            <person name="Costello J.C."/>
            <person name="Coyne J.A."/>
            <person name="Daub J."/>
            <person name="David R.G."/>
            <person name="Delcher A.L."/>
            <person name="Delehaunty K."/>
            <person name="Do C.B."/>
            <person name="Ebling H."/>
            <person name="Edwards K."/>
            <person name="Eickbush T."/>
            <person name="Evans J.D."/>
            <person name="Filipski A."/>
            <person name="Findeiss S."/>
            <person name="Freyhult E."/>
            <person name="Fulton L."/>
            <person name="Fulton R."/>
            <person name="Garcia A.C."/>
            <person name="Gardiner A."/>
            <person name="Garfield D.A."/>
            <person name="Garvin B.E."/>
            <person name="Gibson G."/>
            <person name="Gilbert D."/>
            <person name="Gnerre S."/>
            <person name="Godfrey J."/>
            <person name="Good R."/>
            <person name="Gotea V."/>
            <person name="Gravely B."/>
            <person name="Greenberg A.J."/>
            <person name="Griffiths-Jones S."/>
            <person name="Gross S."/>
            <person name="Guigo R."/>
            <person name="Gustafson E.A."/>
            <person name="Haerty W."/>
            <person name="Hahn M.W."/>
            <person name="Halligan D.L."/>
            <person name="Halpern A.L."/>
            <person name="Halter G.M."/>
            <person name="Han M.V."/>
            <person name="Heger A."/>
            <person name="Hillier L."/>
            <person name="Hinrichs A.S."/>
            <person name="Holmes I."/>
            <person name="Hoskins R.A."/>
            <person name="Hubisz M.J."/>
            <person name="Hultmark D."/>
            <person name="Huntley M.A."/>
            <person name="Jaffe D.B."/>
            <person name="Jagadeeshan S."/>
            <person name="Jeck W.R."/>
            <person name="Johnson J."/>
            <person name="Jones C.D."/>
            <person name="Jordan W.C."/>
            <person name="Karpen G.H."/>
            <person name="Kataoka E."/>
            <person name="Keightley P.D."/>
            <person name="Kheradpour P."/>
            <person name="Kirkness E.F."/>
            <person name="Koerich L.B."/>
            <person name="Kristiansen K."/>
            <person name="Kudrna D."/>
            <person name="Kulathinal R.J."/>
            <person name="Kumar S."/>
            <person name="Kwok R."/>
            <person name="Lander E."/>
            <person name="Langley C.H."/>
            <person name="Lapoint R."/>
            <person name="Lazzaro B.P."/>
            <person name="Lee S.J."/>
            <person name="Levesque L."/>
            <person name="Li R."/>
            <person name="Lin C.F."/>
            <person name="Lin M.F."/>
            <person name="Lindblad-Toh K."/>
            <person name="Llopart A."/>
            <person name="Long M."/>
            <person name="Low L."/>
            <person name="Lozovsky E."/>
            <person name="Lu J."/>
            <person name="Luo M."/>
            <person name="Machado C.A."/>
            <person name="Makalowski W."/>
            <person name="Marzo M."/>
            <person name="Matsuda M."/>
            <person name="Matzkin L."/>
            <person name="McAllister B."/>
            <person name="McBride C.S."/>
            <person name="McKernan B."/>
            <person name="McKernan K."/>
            <person name="Mendez-Lago M."/>
            <person name="Minx P."/>
            <person name="Mollenhauer M.U."/>
            <person name="Montooth K."/>
            <person name="Mount S.M."/>
            <person name="Mu X."/>
            <person name="Myers E."/>
            <person name="Negre B."/>
            <person name="Newfeld S."/>
            <person name="Nielsen R."/>
            <person name="Noor M.A."/>
            <person name="O'Grady P."/>
            <person name="Pachter L."/>
            <person name="Papaceit M."/>
            <person name="Parisi M.J."/>
            <person name="Parisi M."/>
            <person name="Parts L."/>
            <person name="Pedersen J.S."/>
            <person name="Pesole G."/>
            <person name="Phillippy A.M."/>
            <person name="Ponting C.P."/>
            <person name="Pop M."/>
            <person name="Porcelli D."/>
            <person name="Powell J.R."/>
            <person name="Prohaska S."/>
            <person name="Pruitt K."/>
            <person name="Puig M."/>
            <person name="Quesneville H."/>
            <person name="Ram K.R."/>
            <person name="Rand D."/>
            <person name="Rasmussen M.D."/>
            <person name="Reed L.K."/>
            <person name="Reenan R."/>
            <person name="Reily A."/>
            <person name="Remington K.A."/>
            <person name="Rieger T.T."/>
            <person name="Ritchie M.G."/>
            <person name="Robin C."/>
            <person name="Rogers Y.H."/>
            <person name="Rohde C."/>
            <person name="Rozas J."/>
            <person name="Rubenfield M.J."/>
            <person name="Ruiz A."/>
            <person name="Russo S."/>
            <person name="Salzberg S.L."/>
            <person name="Sanchez-Gracia A."/>
            <person name="Saranga D.J."/>
            <person name="Sato H."/>
            <person name="Schaeffer S.W."/>
            <person name="Schatz M.C."/>
            <person name="Schlenke T."/>
            <person name="Schwartz R."/>
            <person name="Segarra C."/>
            <person name="Singh R.S."/>
            <person name="Sirot L."/>
            <person name="Sirota M."/>
            <person name="Sisneros N.B."/>
            <person name="Smith C.D."/>
            <person name="Smith T.F."/>
            <person name="Spieth J."/>
            <person name="Stage D.E."/>
            <person name="Stark A."/>
            <person name="Stephan W."/>
            <person name="Strausberg R.L."/>
            <person name="Strempel S."/>
            <person name="Sturgill D."/>
            <person name="Sutton G."/>
            <person name="Sutton G.G."/>
            <person name="Tao W."/>
            <person name="Teichmann S."/>
            <person name="Tobari Y.N."/>
            <person name="Tomimura Y."/>
            <person name="Tsolas J.M."/>
            <person name="Valente V.L."/>
            <person name="Venter E."/>
            <person name="Venter J.C."/>
            <person name="Vicario S."/>
            <person name="Vieira F.G."/>
            <person name="Vilella A.J."/>
            <person name="Villasante A."/>
            <person name="Walenz B."/>
            <person name="Wang J."/>
            <person name="Wasserman M."/>
            <person name="Watts T."/>
            <person name="Wilson D."/>
            <person name="Wilson R.K."/>
            <person name="Wing R.A."/>
            <person name="Wolfner M.F."/>
            <person name="Wong A."/>
            <person name="Wong G.K."/>
            <person name="Wu C.I."/>
            <person name="Wu G."/>
            <person name="Yamamoto D."/>
            <person name="Yang H.P."/>
            <person name="Yang S.P."/>
            <person name="Yorke J.A."/>
            <person name="Yoshida K."/>
            <person name="Zdobnov E."/>
            <person name="Zhang P."/>
            <person name="Zhang Y."/>
            <person name="Zimin A.V."/>
            <person name="Baldwin J."/>
            <person name="Abdouelleil A."/>
            <person name="Abdulkadir J."/>
            <person name="Abebe A."/>
            <person name="Abera B."/>
            <person name="Abreu J."/>
            <person name="Acer S.C."/>
            <person name="Aftuck L."/>
            <person name="Alexander A."/>
            <person name="An P."/>
            <person name="Anderson E."/>
            <person name="Anderson S."/>
            <person name="Arachi H."/>
            <person name="Azer M."/>
            <person name="Bachantsang P."/>
            <person name="Barry A."/>
            <person name="Bayul T."/>
            <person name="Berlin A."/>
            <person name="Bessette D."/>
            <person name="Bloom T."/>
            <person name="Blye J."/>
            <person name="Boguslavskiy L."/>
            <person name="Bonnet C."/>
            <person name="Boukhgalter B."/>
            <person name="Bourzgui I."/>
            <person name="Brown A."/>
            <person name="Cahill P."/>
            <person name="Channer S."/>
            <person name="Cheshatsang Y."/>
            <person name="Chuda L."/>
            <person name="Citroen M."/>
            <person name="Collymore A."/>
            <person name="Cooke P."/>
            <person name="Costello M."/>
            <person name="D'Aco K."/>
            <person name="Daza R."/>
            <person name="De Haan G."/>
            <person name="DeGray S."/>
            <person name="DeMaso C."/>
            <person name="Dhargay N."/>
            <person name="Dooley K."/>
            <person name="Dooley E."/>
            <person name="Doricent M."/>
            <person name="Dorje P."/>
            <person name="Dorjee K."/>
            <person name="Dupes A."/>
            <person name="Elong R."/>
            <person name="Falk J."/>
            <person name="Farina A."/>
            <person name="Faro S."/>
            <person name="Ferguson D."/>
            <person name="Fisher S."/>
            <person name="Foley C.D."/>
            <person name="Franke A."/>
            <person name="Friedrich D."/>
            <person name="Gadbois L."/>
            <person name="Gearin G."/>
            <person name="Gearin C.R."/>
            <person name="Giannoukos G."/>
            <person name="Goode T."/>
            <person name="Graham J."/>
            <person name="Grandbois E."/>
            <person name="Grewal S."/>
            <person name="Gyaltsen K."/>
            <person name="Hafez N."/>
            <person name="Hagos B."/>
            <person name="Hall J."/>
            <person name="Henson C."/>
            <person name="Hollinger A."/>
            <person name="Honan T."/>
            <person name="Huard M.D."/>
            <person name="Hughes L."/>
            <person name="Hurhula B."/>
            <person name="Husby M.E."/>
            <person name="Kamat A."/>
            <person name="Kanga B."/>
            <person name="Kashin S."/>
            <person name="Khazanovich D."/>
            <person name="Kisner P."/>
            <person name="Lance K."/>
            <person name="Lara M."/>
            <person name="Lee W."/>
            <person name="Lennon N."/>
            <person name="Letendre F."/>
            <person name="LeVine R."/>
            <person name="Lipovsky A."/>
            <person name="Liu X."/>
            <person name="Liu J."/>
            <person name="Liu S."/>
            <person name="Lokyitsang T."/>
            <person name="Lokyitsang Y."/>
            <person name="Lubonja R."/>
            <person name="Lui A."/>
            <person name="MacDonald P."/>
            <person name="Magnisalis V."/>
            <person name="Maru K."/>
            <person name="Matthews C."/>
            <person name="McCusker W."/>
            <person name="McDonough S."/>
            <person name="Mehta T."/>
            <person name="Meldrim J."/>
            <person name="Meneus L."/>
            <person name="Mihai O."/>
            <person name="Mihalev A."/>
            <person name="Mihova T."/>
            <person name="Mittelman R."/>
            <person name="Mlenga V."/>
            <person name="Montmayeur A."/>
            <person name="Mulrain L."/>
            <person name="Navidi A."/>
            <person name="Naylor J."/>
            <person name="Negash T."/>
            <person name="Nguyen T."/>
            <person name="Nguyen N."/>
            <person name="Nicol R."/>
            <person name="Norbu C."/>
            <person name="Norbu N."/>
            <person name="Novod N."/>
            <person name="O'Neill B."/>
            <person name="Osman S."/>
            <person name="Markiewicz E."/>
            <person name="Oyono O.L."/>
            <person name="Patti C."/>
            <person name="Phunkhang P."/>
            <person name="Pierre F."/>
            <person name="Priest M."/>
            <person name="Raghuraman S."/>
            <person name="Rege F."/>
            <person name="Reyes R."/>
            <person name="Rise C."/>
            <person name="Rogov P."/>
            <person name="Ross K."/>
            <person name="Ryan E."/>
            <person name="Settipalli S."/>
            <person name="Shea T."/>
            <person name="Sherpa N."/>
            <person name="Shi L."/>
            <person name="Shih D."/>
            <person name="Sparrow T."/>
            <person name="Spaulding J."/>
            <person name="Stalker J."/>
            <person name="Stange-Thomann N."/>
            <person name="Stavropoulos S."/>
            <person name="Stone C."/>
            <person name="Strader C."/>
            <person name="Tesfaye S."/>
            <person name="Thomson T."/>
            <person name="Thoulutsang Y."/>
            <person name="Thoulutsang D."/>
            <person name="Topham K."/>
            <person name="Topping I."/>
            <person name="Tsamla T."/>
            <person name="Vassiliev H."/>
            <person name="Vo A."/>
            <person name="Wangchuk T."/>
            <person name="Wangdi T."/>
            <person name="Weiand M."/>
            <person name="Wilkinson J."/>
            <person name="Wilson A."/>
            <person name="Yadav S."/>
            <person name="Young G."/>
            <person name="Yu Q."/>
            <person name="Zembek L."/>
            <person name="Zhong D."/>
            <person name="Zimmer A."/>
            <person name="Zwirko Z."/>
            <person name="Jaffe D.B."/>
            <person name="Alvarez P."/>
            <person name="Brockman W."/>
            <person name="Butler J."/>
            <person name="Chin C."/>
            <person name="Gnerre S."/>
            <person name="Grabherr M."/>
            <person name="Kleber M."/>
            <person name="Mauceli E."/>
            <person name="MacCallum I."/>
        </authorList>
    </citation>
    <scope>NUCLEOTIDE SEQUENCE [LARGE SCALE GENOMIC DNA]</scope>
    <source>
        <strain evidence="2">MV2-25</strain>
    </source>
</reference>
<accession>A0A6I8VML9</accession>
<dbReference type="AlphaFoldDB" id="A0A0R3NX16"/>
<feature type="region of interest" description="Disordered" evidence="1">
    <location>
        <begin position="88"/>
        <end position="212"/>
    </location>
</feature>
<feature type="compositionally biased region" description="Basic and acidic residues" evidence="1">
    <location>
        <begin position="129"/>
        <end position="148"/>
    </location>
</feature>
<evidence type="ECO:0000313" key="4">
    <source>
        <dbReference type="RefSeq" id="XP_015044581.1"/>
    </source>
</evidence>
<dbReference type="ExpressionAtlas" id="A0A0R3NX16">
    <property type="expression patterns" value="baseline"/>
</dbReference>
<sequence length="212" mass="24651">MSDTKKIGDRPSRRRDHERDPEWNQEQNNIMFNRLLQTLATEQQKLMVLEESRGRLMEDMRNLRARFMQENALLRRIIQRGASLEDVESLRANPSRSATRSMSFARQSPASSRQRKPTVPQQVTSRVSLKKEEQRTSRVSLKKEEQRQDAPANDPAGSRSVQVPKRVPGPNSSPKPNPIRKFRKQRQRNIHVSAQNRQKIEASQEHDPDDVL</sequence>
<dbReference type="GeneID" id="6903893"/>
<evidence type="ECO:0000313" key="3">
    <source>
        <dbReference type="Proteomes" id="UP000001819"/>
    </source>
</evidence>